<dbReference type="EMBL" id="MCGO01000044">
    <property type="protein sequence ID" value="ORY38431.1"/>
    <property type="molecule type" value="Genomic_DNA"/>
</dbReference>
<evidence type="ECO:0000256" key="1">
    <source>
        <dbReference type="SAM" id="Phobius"/>
    </source>
</evidence>
<keyword evidence="1" id="KW-0812">Transmembrane</keyword>
<dbReference type="AlphaFoldDB" id="A0A1Y2BUK3"/>
<protein>
    <submittedName>
        <fullName evidence="2">Uncharacterized protein</fullName>
    </submittedName>
</protein>
<keyword evidence="1" id="KW-0472">Membrane</keyword>
<comment type="caution">
    <text evidence="2">The sequence shown here is derived from an EMBL/GenBank/DDBJ whole genome shotgun (WGS) entry which is preliminary data.</text>
</comment>
<keyword evidence="1" id="KW-1133">Transmembrane helix</keyword>
<feature type="transmembrane region" description="Helical" evidence="1">
    <location>
        <begin position="12"/>
        <end position="33"/>
    </location>
</feature>
<feature type="transmembrane region" description="Helical" evidence="1">
    <location>
        <begin position="93"/>
        <end position="126"/>
    </location>
</feature>
<reference evidence="2 3" key="1">
    <citation type="submission" date="2016-07" db="EMBL/GenBank/DDBJ databases">
        <title>Pervasive Adenine N6-methylation of Active Genes in Fungi.</title>
        <authorList>
            <consortium name="DOE Joint Genome Institute"/>
            <person name="Mondo S.J."/>
            <person name="Dannebaum R.O."/>
            <person name="Kuo R.C."/>
            <person name="Labutti K."/>
            <person name="Haridas S."/>
            <person name="Kuo A."/>
            <person name="Salamov A."/>
            <person name="Ahrendt S.R."/>
            <person name="Lipzen A."/>
            <person name="Sullivan W."/>
            <person name="Andreopoulos W.B."/>
            <person name="Clum A."/>
            <person name="Lindquist E."/>
            <person name="Daum C."/>
            <person name="Ramamoorthy G.K."/>
            <person name="Gryganskyi A."/>
            <person name="Culley D."/>
            <person name="Magnuson J.K."/>
            <person name="James T.Y."/>
            <person name="O'Malley M.A."/>
            <person name="Stajich J.E."/>
            <person name="Spatafora J.W."/>
            <person name="Visel A."/>
            <person name="Grigoriev I.V."/>
        </authorList>
    </citation>
    <scope>NUCLEOTIDE SEQUENCE [LARGE SCALE GENOMIC DNA]</scope>
    <source>
        <strain evidence="2 3">JEL800</strain>
    </source>
</reference>
<keyword evidence="3" id="KW-1185">Reference proteome</keyword>
<sequence length="170" mass="17636">MSESHWNAGYMITGALIGTLISPILASCALCCANDLSFRASYSRGVSLAYLIWGAALIVGGIVGGGGPCNKKCTDAATVTVTDPNTGISQTTAGVASTVCTLACTIVLAVLVAFGVIFIIIALIMFRNSGRLMRQGQAKVVQQVVYVQQGYPVQQGYIVQQDTGSPVQAV</sequence>
<gene>
    <name evidence="2" type="ORF">BCR33DRAFT_741620</name>
</gene>
<name>A0A1Y2BUK3_9FUNG</name>
<dbReference type="Proteomes" id="UP000193642">
    <property type="component" value="Unassembled WGS sequence"/>
</dbReference>
<accession>A0A1Y2BUK3</accession>
<evidence type="ECO:0000313" key="2">
    <source>
        <dbReference type="EMBL" id="ORY38431.1"/>
    </source>
</evidence>
<feature type="transmembrane region" description="Helical" evidence="1">
    <location>
        <begin position="45"/>
        <end position="63"/>
    </location>
</feature>
<dbReference type="OrthoDB" id="10336494at2759"/>
<organism evidence="2 3">
    <name type="scientific">Rhizoclosmatium globosum</name>
    <dbReference type="NCBI Taxonomy" id="329046"/>
    <lineage>
        <taxon>Eukaryota</taxon>
        <taxon>Fungi</taxon>
        <taxon>Fungi incertae sedis</taxon>
        <taxon>Chytridiomycota</taxon>
        <taxon>Chytridiomycota incertae sedis</taxon>
        <taxon>Chytridiomycetes</taxon>
        <taxon>Chytridiales</taxon>
        <taxon>Chytriomycetaceae</taxon>
        <taxon>Rhizoclosmatium</taxon>
    </lineage>
</organism>
<proteinExistence type="predicted"/>
<evidence type="ECO:0000313" key="3">
    <source>
        <dbReference type="Proteomes" id="UP000193642"/>
    </source>
</evidence>